<dbReference type="Proteomes" id="UP000516480">
    <property type="component" value="Chromosome 13"/>
</dbReference>
<dbReference type="VEuPathDB" id="PlasmoDB:PBANKA_1362500"/>
<evidence type="ECO:0000313" key="11">
    <source>
        <dbReference type="Proteomes" id="UP000516480"/>
    </source>
</evidence>
<dbReference type="Pfam" id="PF13398">
    <property type="entry name" value="Peptidase_M50B"/>
    <property type="match status" value="1"/>
</dbReference>
<feature type="transmembrane region" description="Helical" evidence="1">
    <location>
        <begin position="139"/>
        <end position="158"/>
    </location>
</feature>
<evidence type="ECO:0000313" key="5">
    <source>
        <dbReference type="EMBL" id="SCM18696.1"/>
    </source>
</evidence>
<dbReference type="OrthoDB" id="40823at2759"/>
<dbReference type="EMBL" id="LT608277">
    <property type="protein sequence ID" value="SCM18696.1"/>
    <property type="molecule type" value="Genomic_DNA"/>
</dbReference>
<keyword evidence="1" id="KW-0472">Membrane</keyword>
<evidence type="ECO:0000313" key="9">
    <source>
        <dbReference type="Proteomes" id="UP000219974"/>
    </source>
</evidence>
<dbReference type="Proteomes" id="UP000069549">
    <property type="component" value="Chromosome 13"/>
</dbReference>
<dbReference type="Proteomes" id="UP000220214">
    <property type="component" value="Chromosome 13"/>
</dbReference>
<dbReference type="Proteomes" id="UP000219974">
    <property type="component" value="Chromosome 13"/>
</dbReference>
<evidence type="ECO:0000313" key="6">
    <source>
        <dbReference type="EMBL" id="SCN28131.1"/>
    </source>
</evidence>
<evidence type="ECO:0000313" key="7">
    <source>
        <dbReference type="Proteomes" id="UP000069549"/>
    </source>
</evidence>
<reference evidence="2 7" key="1">
    <citation type="submission" date="2016-02" db="EMBL/GenBank/DDBJ databases">
        <authorList>
            <consortium name="Pathogen Informatics"/>
        </authorList>
    </citation>
    <scope>NUCLEOTIDE SEQUENCE [LARGE SCALE GENOMIC DNA]</scope>
    <source>
        <strain evidence="2 7">K173</strain>
        <strain evidence="3 11">NK65 ny</strain>
        <strain evidence="6 10">NK65e</strain>
        <strain evidence="4 8">SP11 Antwerpcl1</strain>
        <strain evidence="5 9">SP11 RLL</strain>
    </source>
</reference>
<feature type="transmembrane region" description="Helical" evidence="1">
    <location>
        <begin position="85"/>
        <end position="107"/>
    </location>
</feature>
<evidence type="ECO:0000313" key="4">
    <source>
        <dbReference type="EMBL" id="SCM16898.1"/>
    </source>
</evidence>
<dbReference type="EMBL" id="LT608149">
    <property type="protein sequence ID" value="SCL98781.1"/>
    <property type="molecule type" value="Genomic_DNA"/>
</dbReference>
<evidence type="ECO:0000313" key="3">
    <source>
        <dbReference type="EMBL" id="SCL98781.1"/>
    </source>
</evidence>
<feature type="transmembrane region" description="Helical" evidence="1">
    <location>
        <begin position="113"/>
        <end position="132"/>
    </location>
</feature>
<dbReference type="PANTHER" id="PTHR33979:SF2">
    <property type="entry name" value="PEPTIDASE M50B-LIKE-DOMAIN-CONTAINING PROTEIN"/>
    <property type="match status" value="1"/>
</dbReference>
<dbReference type="AlphaFoldDB" id="A0A0Z0A1B9"/>
<protein>
    <submittedName>
        <fullName evidence="2">Peptidase, putative</fullName>
    </submittedName>
</protein>
<feature type="transmembrane region" description="Helical" evidence="1">
    <location>
        <begin position="16"/>
        <end position="33"/>
    </location>
</feature>
<dbReference type="InterPro" id="IPR049500">
    <property type="entry name" value="Peptidase_M50B-like"/>
</dbReference>
<keyword evidence="1" id="KW-0812">Transmembrane</keyword>
<sequence length="242" mass="27483">MNFDFSLQSCCDKNQNTTYIAILCCILVNIICWKCKILEPFKLLTVFLHEFSHASACWITGGKVKGIEVNRDHGGCTNTVGGNMFLILPAGYIGSCFYGMFFILMAYINKWTLLSSAVFLSFLLLIVLTFYAKNFFLRFLCILFLGIIIGAWGIGVSFNESKYWPLKVIMTFMGVLNEMYSMVDIFDDLITRTTPESDAYKYAKLTKCNSKFCGVLWCVINLGFIILTMYLIGAIHVKPFEN</sequence>
<dbReference type="EMBL" id="LT608261">
    <property type="protein sequence ID" value="SCM16898.1"/>
    <property type="molecule type" value="Genomic_DNA"/>
</dbReference>
<proteinExistence type="predicted"/>
<dbReference type="EMBL" id="LT160033">
    <property type="protein sequence ID" value="CXJ05223.1"/>
    <property type="molecule type" value="Genomic_DNA"/>
</dbReference>
<dbReference type="OMA" id="LSVNHTQ"/>
<dbReference type="PANTHER" id="PTHR33979">
    <property type="entry name" value="OS02G0221600 PROTEIN"/>
    <property type="match status" value="1"/>
</dbReference>
<organism evidence="2 7">
    <name type="scientific">Plasmodium berghei</name>
    <dbReference type="NCBI Taxonomy" id="5821"/>
    <lineage>
        <taxon>Eukaryota</taxon>
        <taxon>Sar</taxon>
        <taxon>Alveolata</taxon>
        <taxon>Apicomplexa</taxon>
        <taxon>Aconoidasida</taxon>
        <taxon>Haemosporida</taxon>
        <taxon>Plasmodiidae</taxon>
        <taxon>Plasmodium</taxon>
        <taxon>Plasmodium (Vinckeia)</taxon>
    </lineage>
</organism>
<dbReference type="Proteomes" id="UP000219860">
    <property type="component" value="Chromosome 13"/>
</dbReference>
<feature type="transmembrane region" description="Helical" evidence="1">
    <location>
        <begin position="214"/>
        <end position="237"/>
    </location>
</feature>
<name>A0A0Z0A1B9_PLABE</name>
<evidence type="ECO:0000313" key="8">
    <source>
        <dbReference type="Proteomes" id="UP000219860"/>
    </source>
</evidence>
<accession>A0A0Z0A1B9</accession>
<dbReference type="EMBL" id="LT614639">
    <property type="protein sequence ID" value="SCN28131.1"/>
    <property type="molecule type" value="Genomic_DNA"/>
</dbReference>
<gene>
    <name evidence="2" type="ORF">PBK173_000423900</name>
    <name evidence="6" type="ORF">PBNK65E_000413200</name>
    <name evidence="3" type="ORF">PBNK65NY_000412600</name>
    <name evidence="4" type="ORF">PBSP11A_000413100</name>
    <name evidence="5" type="ORF">PBSP11RLL_000413300</name>
</gene>
<evidence type="ECO:0000313" key="10">
    <source>
        <dbReference type="Proteomes" id="UP000220214"/>
    </source>
</evidence>
<evidence type="ECO:0000313" key="2">
    <source>
        <dbReference type="EMBL" id="CXJ05223.1"/>
    </source>
</evidence>
<keyword evidence="1" id="KW-1133">Transmembrane helix</keyword>
<evidence type="ECO:0000256" key="1">
    <source>
        <dbReference type="SAM" id="Phobius"/>
    </source>
</evidence>